<geneLocation type="plasmid" evidence="7 8">
    <name>pACHL01</name>
</geneLocation>
<feature type="active site" evidence="6">
    <location>
        <position position="78"/>
    </location>
</feature>
<keyword evidence="2 6" id="KW-0489">Methyltransferase</keyword>
<dbReference type="AlphaFoldDB" id="B8HI89"/>
<dbReference type="PANTHER" id="PTHR46098">
    <property type="entry name" value="TRNA (CYTOSINE(38)-C(5))-METHYLTRANSFERASE"/>
    <property type="match status" value="1"/>
</dbReference>
<keyword evidence="4 6" id="KW-0949">S-adenosyl-L-methionine</keyword>
<name>B8HI89_PSECP</name>
<evidence type="ECO:0000256" key="6">
    <source>
        <dbReference type="PROSITE-ProRule" id="PRU01016"/>
    </source>
</evidence>
<accession>B8HI89</accession>
<dbReference type="InterPro" id="IPR018117">
    <property type="entry name" value="C5_DNA_meth_AS"/>
</dbReference>
<dbReference type="RefSeq" id="WP_012623153.1">
    <property type="nucleotide sequence ID" value="NC_011879.1"/>
</dbReference>
<gene>
    <name evidence="7" type="ordered locus">Achl_4185</name>
</gene>
<protein>
    <recommendedName>
        <fullName evidence="1">DNA (cytosine-5-)-methyltransferase</fullName>
        <ecNumber evidence="1">2.1.1.37</ecNumber>
    </recommendedName>
</protein>
<organism evidence="7 8">
    <name type="scientific">Pseudarthrobacter chlorophenolicus (strain ATCC 700700 / DSM 12829 / CIP 107037 / JCM 12360 / KCTC 9906 / NCIMB 13794 / A6)</name>
    <name type="common">Arthrobacter chlorophenolicus</name>
    <dbReference type="NCBI Taxonomy" id="452863"/>
    <lineage>
        <taxon>Bacteria</taxon>
        <taxon>Bacillati</taxon>
        <taxon>Actinomycetota</taxon>
        <taxon>Actinomycetes</taxon>
        <taxon>Micrococcales</taxon>
        <taxon>Micrococcaceae</taxon>
        <taxon>Pseudarthrobacter</taxon>
    </lineage>
</organism>
<dbReference type="KEGG" id="ach:Achl_4185"/>
<dbReference type="PROSITE" id="PS51679">
    <property type="entry name" value="SAM_MT_C5"/>
    <property type="match status" value="1"/>
</dbReference>
<dbReference type="REBASE" id="19868">
    <property type="entry name" value="M.AchA6ORF4185P"/>
</dbReference>
<dbReference type="GO" id="GO:0003886">
    <property type="term" value="F:DNA (cytosine-5-)-methyltransferase activity"/>
    <property type="evidence" value="ECO:0007669"/>
    <property type="project" value="UniProtKB-EC"/>
</dbReference>
<dbReference type="EC" id="2.1.1.37" evidence="1"/>
<evidence type="ECO:0000256" key="5">
    <source>
        <dbReference type="ARBA" id="ARBA00022747"/>
    </source>
</evidence>
<keyword evidence="5" id="KW-0680">Restriction system</keyword>
<evidence type="ECO:0000256" key="4">
    <source>
        <dbReference type="ARBA" id="ARBA00022691"/>
    </source>
</evidence>
<dbReference type="Pfam" id="PF00145">
    <property type="entry name" value="DNA_methylase"/>
    <property type="match status" value="2"/>
</dbReference>
<keyword evidence="7" id="KW-0614">Plasmid</keyword>
<evidence type="ECO:0000256" key="1">
    <source>
        <dbReference type="ARBA" id="ARBA00011975"/>
    </source>
</evidence>
<dbReference type="InterPro" id="IPR050750">
    <property type="entry name" value="C5-MTase"/>
</dbReference>
<dbReference type="GO" id="GO:0009307">
    <property type="term" value="P:DNA restriction-modification system"/>
    <property type="evidence" value="ECO:0007669"/>
    <property type="project" value="UniProtKB-KW"/>
</dbReference>
<keyword evidence="8" id="KW-1185">Reference proteome</keyword>
<dbReference type="OrthoDB" id="9813719at2"/>
<comment type="similarity">
    <text evidence="6">Belongs to the class I-like SAM-binding methyltransferase superfamily. C5-methyltransferase family.</text>
</comment>
<dbReference type="Gene3D" id="3.40.50.150">
    <property type="entry name" value="Vaccinia Virus protein VP39"/>
    <property type="match status" value="1"/>
</dbReference>
<dbReference type="PANTHER" id="PTHR46098:SF1">
    <property type="entry name" value="TRNA (CYTOSINE(38)-C(5))-METHYLTRANSFERASE"/>
    <property type="match status" value="1"/>
</dbReference>
<evidence type="ECO:0000313" key="7">
    <source>
        <dbReference type="EMBL" id="ACL42136.1"/>
    </source>
</evidence>
<dbReference type="GO" id="GO:0032259">
    <property type="term" value="P:methylation"/>
    <property type="evidence" value="ECO:0007669"/>
    <property type="project" value="UniProtKB-KW"/>
</dbReference>
<dbReference type="PRINTS" id="PR00105">
    <property type="entry name" value="C5METTRFRASE"/>
</dbReference>
<sequence>MAAIVEPDILDLFAGPGGWDRGAELAGIDPKRFVGIELDAAAVQTARAAGYNRVHGNVLDVKPSDYPRVKGLIASAPCPTFSSSGKRTGLTDDYQHVLDVITHIGAEPGCACTWEEMFEDAAGVVQDQRTPLVLQAVRLAFALPSLEWFILEQVPALEYMWEDIAAELYSAGWEFVDVGMLDAMDFGVPSRRRRAFLIAHKTQPVRIPQPAPGTARVSAAAALGWGAGEKIRTRANRKPGGGNLFSTDNPAWCLTEKARTWARESDGSRLTSSQAGVLNGFPHVFPWSGSRSRQFLQAANVVAPQVAAALLAEVGA</sequence>
<dbReference type="HOGENOM" id="CLU_052980_0_0_11"/>
<dbReference type="Proteomes" id="UP000002505">
    <property type="component" value="Plasmid pACHL01"/>
</dbReference>
<evidence type="ECO:0000313" key="8">
    <source>
        <dbReference type="Proteomes" id="UP000002505"/>
    </source>
</evidence>
<evidence type="ECO:0000256" key="3">
    <source>
        <dbReference type="ARBA" id="ARBA00022679"/>
    </source>
</evidence>
<reference evidence="7" key="1">
    <citation type="submission" date="2009-01" db="EMBL/GenBank/DDBJ databases">
        <title>Complete sequence of plasmid1 of Arthrobacter chlorophenolicus A6.</title>
        <authorList>
            <consortium name="US DOE Joint Genome Institute"/>
            <person name="Lucas S."/>
            <person name="Copeland A."/>
            <person name="Lapidus A."/>
            <person name="Glavina del Rio T."/>
            <person name="Tice H."/>
            <person name="Bruce D."/>
            <person name="Goodwin L."/>
            <person name="Pitluck S."/>
            <person name="Goltsman E."/>
            <person name="Clum A."/>
            <person name="Larimer F."/>
            <person name="Land M."/>
            <person name="Hauser L."/>
            <person name="Kyrpides N."/>
            <person name="Mikhailova N."/>
            <person name="Jansson J."/>
            <person name="Richardson P."/>
        </authorList>
    </citation>
    <scope>NUCLEOTIDE SEQUENCE [LARGE SCALE GENOMIC DNA]</scope>
    <source>
        <strain evidence="7">A6</strain>
        <plasmid evidence="7">pACHL01</plasmid>
    </source>
</reference>
<dbReference type="InterPro" id="IPR001525">
    <property type="entry name" value="C5_MeTfrase"/>
</dbReference>
<evidence type="ECO:0000256" key="2">
    <source>
        <dbReference type="ARBA" id="ARBA00022603"/>
    </source>
</evidence>
<keyword evidence="3 6" id="KW-0808">Transferase</keyword>
<proteinExistence type="inferred from homology"/>
<dbReference type="PROSITE" id="PS00094">
    <property type="entry name" value="C5_MTASE_1"/>
    <property type="match status" value="1"/>
</dbReference>
<dbReference type="SUPFAM" id="SSF53335">
    <property type="entry name" value="S-adenosyl-L-methionine-dependent methyltransferases"/>
    <property type="match status" value="1"/>
</dbReference>
<dbReference type="InterPro" id="IPR029063">
    <property type="entry name" value="SAM-dependent_MTases_sf"/>
</dbReference>
<dbReference type="EMBL" id="CP001342">
    <property type="protein sequence ID" value="ACL42136.1"/>
    <property type="molecule type" value="Genomic_DNA"/>
</dbReference>